<dbReference type="SMART" id="SM00066">
    <property type="entry name" value="GAL4"/>
    <property type="match status" value="1"/>
</dbReference>
<feature type="compositionally biased region" description="Acidic residues" evidence="2">
    <location>
        <begin position="96"/>
        <end position="105"/>
    </location>
</feature>
<dbReference type="AlphaFoldDB" id="A0A6J3LZA7"/>
<dbReference type="CDD" id="cd00067">
    <property type="entry name" value="GAL4"/>
    <property type="match status" value="1"/>
</dbReference>
<dbReference type="RefSeq" id="XP_033457008.1">
    <property type="nucleotide sequence ID" value="XM_033607104.1"/>
</dbReference>
<reference evidence="5" key="3">
    <citation type="submission" date="2025-08" db="UniProtKB">
        <authorList>
            <consortium name="RefSeq"/>
        </authorList>
    </citation>
    <scope>IDENTIFICATION</scope>
    <source>
        <strain evidence="5">CBS 342.82</strain>
    </source>
</reference>
<name>A0A6J3LZA7_9PEZI</name>
<dbReference type="InterPro" id="IPR036864">
    <property type="entry name" value="Zn2-C6_fun-type_DNA-bd_sf"/>
</dbReference>
<dbReference type="GO" id="GO:0008270">
    <property type="term" value="F:zinc ion binding"/>
    <property type="evidence" value="ECO:0007669"/>
    <property type="project" value="InterPro"/>
</dbReference>
<evidence type="ECO:0000313" key="4">
    <source>
        <dbReference type="Proteomes" id="UP000504637"/>
    </source>
</evidence>
<keyword evidence="1" id="KW-0539">Nucleus</keyword>
<dbReference type="PROSITE" id="PS00463">
    <property type="entry name" value="ZN2_CY6_FUNGAL_1"/>
    <property type="match status" value="1"/>
</dbReference>
<dbReference type="PROSITE" id="PS50048">
    <property type="entry name" value="ZN2_CY6_FUNGAL_2"/>
    <property type="match status" value="1"/>
</dbReference>
<proteinExistence type="predicted"/>
<protein>
    <recommendedName>
        <fullName evidence="3">Zn(2)-C6 fungal-type domain-containing protein</fullName>
    </recommendedName>
</protein>
<sequence length="748" mass="82556">MMSETTLKKIRKGTRSCTECRQRKTRCIFTQPSDNVCQACRERNRQCIPQTHVHRRRSGQVSRDPPSNDRLYRLEQQIAIISARVGQSSKPVQSAADDETESSGDDDAHQDPDDAIELLANAATGILPGGAAPPTHMRLLFDNALIDLSDNTQRDTQIPQGIEGLANEVRSSSSRYLSQARKKLQRLIPSRSDVHTIATQGAGSLHFYTVFFPVMSVMNKPEAIHEEYDDYMHAAADPTGIAAFLLVLAMMIRQLPALSPGSILESVGSIPRFVNTVVRTVRTTVVAYNKIAPTLDGFETTIVYNHLLLARGEIRETLLSLRSLVALAELVSLPRVTSQLLQQQRLALADPTSSHSVTLDQRKKLSILESLCASDRMASMMFNLPAATSNFRLPPRSLLEPNGDINPQAFAFEVASVATRVQDIDEDFASGLTPAEIYDKVLAADRKLRVLIARTPKQWWNSFSDEAKWHFPTLIAQFFLYYVTVRVHLHFALNDSDDDEADAVGNDHAWSSTATYAYSRNTCIEACKNVARRHPSLRAQLPKGFFVARLMHMQVFTCATVLLLARYQNMRAMEKSESNAVQINEVQEMLDLALQMLGGLEGDANELGGEFARDAAVALRSLHSLLDDPTVAPTERLAIQIPMLGKVHIGRRPPRQAPVVPQATPMPISPSGLNTMQLDLAGGGISAPLPPMYAPAAPAPPPQQEDMSWLLELDLNSAMQNPFMTATGAELDGWMDWSADGLYPDMPS</sequence>
<reference evidence="5" key="1">
    <citation type="submission" date="2020-01" db="EMBL/GenBank/DDBJ databases">
        <authorList>
            <consortium name="DOE Joint Genome Institute"/>
            <person name="Haridas S."/>
            <person name="Albert R."/>
            <person name="Binder M."/>
            <person name="Bloem J."/>
            <person name="Labutti K."/>
            <person name="Salamov A."/>
            <person name="Andreopoulos B."/>
            <person name="Baker S.E."/>
            <person name="Barry K."/>
            <person name="Bills G."/>
            <person name="Bluhm B.H."/>
            <person name="Cannon C."/>
            <person name="Castanera R."/>
            <person name="Culley D.E."/>
            <person name="Daum C."/>
            <person name="Ezra D."/>
            <person name="Gonzalez J.B."/>
            <person name="Henrissat B."/>
            <person name="Kuo A."/>
            <person name="Liang C."/>
            <person name="Lipzen A."/>
            <person name="Lutzoni F."/>
            <person name="Magnuson J."/>
            <person name="Mondo S."/>
            <person name="Nolan M."/>
            <person name="Ohm R."/>
            <person name="Pangilinan J."/>
            <person name="Park H.-J."/>
            <person name="Ramirez L."/>
            <person name="Alfaro M."/>
            <person name="Sun H."/>
            <person name="Tritt A."/>
            <person name="Yoshinaga Y."/>
            <person name="Zwiers L.-H."/>
            <person name="Turgeon B.G."/>
            <person name="Goodwin S.B."/>
            <person name="Spatafora J.W."/>
            <person name="Crous P.W."/>
            <person name="Grigoriev I.V."/>
        </authorList>
    </citation>
    <scope>NUCLEOTIDE SEQUENCE</scope>
    <source>
        <strain evidence="5">CBS 342.82</strain>
    </source>
</reference>
<dbReference type="PANTHER" id="PTHR47840">
    <property type="entry name" value="ZN(II)2CYS6 TRANSCRIPTION FACTOR (EUROFUNG)-RELATED"/>
    <property type="match status" value="1"/>
</dbReference>
<dbReference type="CDD" id="cd12148">
    <property type="entry name" value="fungal_TF_MHR"/>
    <property type="match status" value="1"/>
</dbReference>
<dbReference type="Gene3D" id="4.10.240.10">
    <property type="entry name" value="Zn(2)-C6 fungal-type DNA-binding domain"/>
    <property type="match status" value="1"/>
</dbReference>
<accession>A0A6J3LZA7</accession>
<evidence type="ECO:0000256" key="2">
    <source>
        <dbReference type="SAM" id="MobiDB-lite"/>
    </source>
</evidence>
<dbReference type="GeneID" id="54364904"/>
<feature type="domain" description="Zn(2)-C6 fungal-type" evidence="3">
    <location>
        <begin position="16"/>
        <end position="47"/>
    </location>
</feature>
<feature type="region of interest" description="Disordered" evidence="2">
    <location>
        <begin position="83"/>
        <end position="112"/>
    </location>
</feature>
<organism evidence="5">
    <name type="scientific">Dissoconium aciculare CBS 342.82</name>
    <dbReference type="NCBI Taxonomy" id="1314786"/>
    <lineage>
        <taxon>Eukaryota</taxon>
        <taxon>Fungi</taxon>
        <taxon>Dikarya</taxon>
        <taxon>Ascomycota</taxon>
        <taxon>Pezizomycotina</taxon>
        <taxon>Dothideomycetes</taxon>
        <taxon>Dothideomycetidae</taxon>
        <taxon>Mycosphaerellales</taxon>
        <taxon>Dissoconiaceae</taxon>
        <taxon>Dissoconium</taxon>
    </lineage>
</organism>
<dbReference type="PANTHER" id="PTHR47840:SF3">
    <property type="entry name" value="ZN(II)2CYS6 TRANSCRIPTION FACTOR (EUROFUNG)"/>
    <property type="match status" value="1"/>
</dbReference>
<dbReference type="Proteomes" id="UP000504637">
    <property type="component" value="Unplaced"/>
</dbReference>
<evidence type="ECO:0000256" key="1">
    <source>
        <dbReference type="ARBA" id="ARBA00023242"/>
    </source>
</evidence>
<gene>
    <name evidence="5" type="ORF">K489DRAFT_403975</name>
</gene>
<dbReference type="OrthoDB" id="5392779at2759"/>
<dbReference type="SUPFAM" id="SSF57701">
    <property type="entry name" value="Zn2/Cys6 DNA-binding domain"/>
    <property type="match status" value="1"/>
</dbReference>
<dbReference type="GO" id="GO:0000981">
    <property type="term" value="F:DNA-binding transcription factor activity, RNA polymerase II-specific"/>
    <property type="evidence" value="ECO:0007669"/>
    <property type="project" value="InterPro"/>
</dbReference>
<evidence type="ECO:0000313" key="5">
    <source>
        <dbReference type="RefSeq" id="XP_033457008.1"/>
    </source>
</evidence>
<keyword evidence="4" id="KW-1185">Reference proteome</keyword>
<dbReference type="InterPro" id="IPR001138">
    <property type="entry name" value="Zn2Cys6_DnaBD"/>
</dbReference>
<reference evidence="5" key="2">
    <citation type="submission" date="2020-04" db="EMBL/GenBank/DDBJ databases">
        <authorList>
            <consortium name="NCBI Genome Project"/>
        </authorList>
    </citation>
    <scope>NUCLEOTIDE SEQUENCE</scope>
    <source>
        <strain evidence="5">CBS 342.82</strain>
    </source>
</reference>
<evidence type="ECO:0000259" key="3">
    <source>
        <dbReference type="PROSITE" id="PS50048"/>
    </source>
</evidence>